<evidence type="ECO:0000313" key="8">
    <source>
        <dbReference type="Proteomes" id="UP000191285"/>
    </source>
</evidence>
<evidence type="ECO:0000256" key="3">
    <source>
        <dbReference type="ARBA" id="ARBA00022679"/>
    </source>
</evidence>
<comment type="caution">
    <text evidence="7">The sequence shown here is derived from an EMBL/GenBank/DDBJ whole genome shotgun (WGS) entry which is preliminary data.</text>
</comment>
<keyword evidence="2" id="KW-0489">Methyltransferase</keyword>
<evidence type="ECO:0000256" key="5">
    <source>
        <dbReference type="ARBA" id="ARBA00022939"/>
    </source>
</evidence>
<dbReference type="InterPro" id="IPR002935">
    <property type="entry name" value="SAM_O-MeTrfase"/>
</dbReference>
<evidence type="ECO:0000256" key="6">
    <source>
        <dbReference type="ARBA" id="ARBA00023453"/>
    </source>
</evidence>
<dbReference type="OrthoDB" id="186626at2759"/>
<dbReference type="Gene3D" id="3.40.50.150">
    <property type="entry name" value="Vaccinia Virus protein VP39"/>
    <property type="match status" value="1"/>
</dbReference>
<reference evidence="8" key="1">
    <citation type="journal article" date="2017" name="Nat. Microbiol.">
        <title>Global analysis of biosynthetic gene clusters reveals vast potential of secondary metabolite production in Penicillium species.</title>
        <authorList>
            <person name="Nielsen J.C."/>
            <person name="Grijseels S."/>
            <person name="Prigent S."/>
            <person name="Ji B."/>
            <person name="Dainat J."/>
            <person name="Nielsen K.F."/>
            <person name="Frisvad J.C."/>
            <person name="Workman M."/>
            <person name="Nielsen J."/>
        </authorList>
    </citation>
    <scope>NUCLEOTIDE SEQUENCE [LARGE SCALE GENOMIC DNA]</scope>
    <source>
        <strain evidence="8">IBT 24891</strain>
    </source>
</reference>
<dbReference type="GO" id="GO:0032259">
    <property type="term" value="P:methylation"/>
    <property type="evidence" value="ECO:0007669"/>
    <property type="project" value="UniProtKB-KW"/>
</dbReference>
<comment type="similarity">
    <text evidence="6">Belongs to the class I-like SAM-binding methyltransferase superfamily. Cation-dependent O-methyltransferase family.</text>
</comment>
<evidence type="ECO:0000313" key="7">
    <source>
        <dbReference type="EMBL" id="OQE14610.1"/>
    </source>
</evidence>
<dbReference type="GO" id="GO:0006584">
    <property type="term" value="P:catecholamine metabolic process"/>
    <property type="evidence" value="ECO:0007669"/>
    <property type="project" value="UniProtKB-KW"/>
</dbReference>
<protein>
    <recommendedName>
        <fullName evidence="1">catechol O-methyltransferase</fullName>
        <ecNumber evidence="1">2.1.1.6</ecNumber>
    </recommendedName>
</protein>
<gene>
    <name evidence="7" type="ORF">PENSTE_c034G03655</name>
</gene>
<dbReference type="AlphaFoldDB" id="A0A1V6SLH5"/>
<dbReference type="Pfam" id="PF01596">
    <property type="entry name" value="Methyltransf_3"/>
    <property type="match status" value="1"/>
</dbReference>
<evidence type="ECO:0000256" key="4">
    <source>
        <dbReference type="ARBA" id="ARBA00022691"/>
    </source>
</evidence>
<dbReference type="InterPro" id="IPR029063">
    <property type="entry name" value="SAM-dependent_MTases_sf"/>
</dbReference>
<accession>A0A1V6SLH5</accession>
<keyword evidence="4" id="KW-0949">S-adenosyl-L-methionine</keyword>
<sequence length="285" mass="32014">MAVQSFDEKKAYVAQEEKTAFFDDGREIELLHYIYSHPNLEDIRGSPERVLEAIDEYGRTKKYLMNVGEDKGRIVCDLIKEVKPKTMVELGGYVGYSCILFGSAVRQVGGQRYFSFEMNPEFAAVIMSLVDLAGLADIVKVVVGPSDASIARLFSEGKLPHIDLMFLDHYKPAYITDLKFCEELKVISPGSVLAADNVIKPGNPPYLEYVRRSVKEKLENFGEHRKSEGIPGRTVNQYKSRYGDMKFNESAGNPRLIYESNLVNSYEPTGVPDGIEITRCVGEQT</sequence>
<evidence type="ECO:0000256" key="1">
    <source>
        <dbReference type="ARBA" id="ARBA00012880"/>
    </source>
</evidence>
<evidence type="ECO:0000256" key="2">
    <source>
        <dbReference type="ARBA" id="ARBA00022603"/>
    </source>
</evidence>
<dbReference type="GO" id="GO:0008171">
    <property type="term" value="F:O-methyltransferase activity"/>
    <property type="evidence" value="ECO:0007669"/>
    <property type="project" value="InterPro"/>
</dbReference>
<dbReference type="PROSITE" id="PS51682">
    <property type="entry name" value="SAM_OMT_I"/>
    <property type="match status" value="1"/>
</dbReference>
<keyword evidence="3" id="KW-0808">Transferase</keyword>
<dbReference type="PANTHER" id="PTHR43836:SF2">
    <property type="entry name" value="CATECHOL O-METHYLTRANSFERASE 1-RELATED"/>
    <property type="match status" value="1"/>
</dbReference>
<dbReference type="STRING" id="303698.A0A1V6SLH5"/>
<dbReference type="PANTHER" id="PTHR43836">
    <property type="entry name" value="CATECHOL O-METHYLTRANSFERASE 1-RELATED"/>
    <property type="match status" value="1"/>
</dbReference>
<dbReference type="EC" id="2.1.1.6" evidence="1"/>
<organism evidence="7 8">
    <name type="scientific">Penicillium steckii</name>
    <dbReference type="NCBI Taxonomy" id="303698"/>
    <lineage>
        <taxon>Eukaryota</taxon>
        <taxon>Fungi</taxon>
        <taxon>Dikarya</taxon>
        <taxon>Ascomycota</taxon>
        <taxon>Pezizomycotina</taxon>
        <taxon>Eurotiomycetes</taxon>
        <taxon>Eurotiomycetidae</taxon>
        <taxon>Eurotiales</taxon>
        <taxon>Aspergillaceae</taxon>
        <taxon>Penicillium</taxon>
    </lineage>
</organism>
<keyword evidence="8" id="KW-1185">Reference proteome</keyword>
<name>A0A1V6SLH5_9EURO</name>
<keyword evidence="5" id="KW-0128">Catecholamine metabolism</keyword>
<dbReference type="EMBL" id="MLKD01000034">
    <property type="protein sequence ID" value="OQE14610.1"/>
    <property type="molecule type" value="Genomic_DNA"/>
</dbReference>
<dbReference type="Proteomes" id="UP000191285">
    <property type="component" value="Unassembled WGS sequence"/>
</dbReference>
<proteinExistence type="inferred from homology"/>
<dbReference type="SUPFAM" id="SSF53335">
    <property type="entry name" value="S-adenosyl-L-methionine-dependent methyltransferases"/>
    <property type="match status" value="1"/>
</dbReference>